<feature type="domain" description="Probable transposase IS891/IS1136/IS1341" evidence="8">
    <location>
        <begin position="177"/>
        <end position="284"/>
    </location>
</feature>
<dbReference type="Pfam" id="PF01385">
    <property type="entry name" value="OrfB_IS605"/>
    <property type="match status" value="1"/>
</dbReference>
<dbReference type="HOGENOM" id="CLU_304802_0_0_11"/>
<evidence type="ECO:0000313" key="11">
    <source>
        <dbReference type="EMBL" id="BAH53801.1"/>
    </source>
</evidence>
<evidence type="ECO:0000256" key="6">
    <source>
        <dbReference type="ARBA" id="ARBA00023172"/>
    </source>
</evidence>
<evidence type="ECO:0000259" key="9">
    <source>
        <dbReference type="Pfam" id="PF07282"/>
    </source>
</evidence>
<dbReference type="InterPro" id="IPR001959">
    <property type="entry name" value="Transposase"/>
</dbReference>
<sequence length="974" mass="106970">MQLRYQFRLYPTPGQQTALARAFGCARVVYNDALAAREQARRDGLPYLADAQLSRALTDAKKSPDRAWLAEVSSVVLQQALADLNSAYRNFFASITGTRKGPRLGSPRYRSRHDHRQSIRFTKNARFQITDGSKLRLPKIGDVEVRWSRGLPSEPSSVTVINDASGRYFASFVVVLDDEPMPELDTDVGLDLGLATFAVLSNGKVVDSPKFFRRAERRLRKAQQNLSRKQKGSKNRAKARITVARAHAKIRDARLDFAHKQSTTIIRENQAVYVENLCVKGLARTRLAKSVHDAGWSMFTRLLEEKATRYGRHFLKVDRWFPSSQLCSACGRIDGLKPLSVRSWTCLCGAEHDRDLNAARNILAAGRAERLNACGAQVRPERVPAQRGEAGTHRERQAALVGIPGLRPRRASKADGVQFLQNTLRAAGRDGAGPRRELVEQGVPCPFAPLPHRGERPHPLQLHGVVAVGAQSFRDLDSEPADQALQLGDVVGGQSHLGGPQPPEQAQFLETVHVGQQPFGRHQDVARPRQRMRGEDPLERHERRVGLQLIGPLPELDVDHLTQFVEPAAFHQFGRQRRRVLGAQPDQGDGHPDPEEPEAVCQLGPHPRVHGQRTVLPREPVGRQHRQVQIVHRDLGEVLERGELGLSHRAGTERQQTRDGDDGLAQPGPFEFAREPGRHLLRRHHGVQPARPHLVGARHDTDHAEWPRLVAHVVADLAEELDVGRVEGAQQVDHGVGAGRLVVRGQHLEGAGRDVPRQRGRAGGVDDGRVRERGRRPLHIEAVHLIGGEVAQVEREVSVPAQHRHVGGTLCPGARLGLVPRRHGGRRPAAVPGDDAGALGRVGGRDVLPHQGIEQRGLARLQRAGQRHPQRLFQSPGASAQLIPDVGTARVQPASGRDQRAGFVQRRGAHAVTAPASPATSCAACCFSADATCRSFSSCAMRRVRSVDSRFAASCAARSDSLIERSACSAMAVK</sequence>
<name>C1AWM8_RHOOB</name>
<feature type="compositionally biased region" description="Basic and acidic residues" evidence="7">
    <location>
        <begin position="650"/>
        <end position="661"/>
    </location>
</feature>
<evidence type="ECO:0000256" key="1">
    <source>
        <dbReference type="ARBA" id="ARBA00008761"/>
    </source>
</evidence>
<evidence type="ECO:0000259" key="8">
    <source>
        <dbReference type="Pfam" id="PF01385"/>
    </source>
</evidence>
<evidence type="ECO:0000313" key="12">
    <source>
        <dbReference type="Proteomes" id="UP000002212"/>
    </source>
</evidence>
<protein>
    <submittedName>
        <fullName evidence="11">Putative transposase</fullName>
    </submittedName>
</protein>
<evidence type="ECO:0000256" key="7">
    <source>
        <dbReference type="SAM" id="MobiDB-lite"/>
    </source>
</evidence>
<proteinExistence type="inferred from homology"/>
<dbReference type="Pfam" id="PF07282">
    <property type="entry name" value="Cas12f1-like_TNB"/>
    <property type="match status" value="1"/>
</dbReference>
<dbReference type="AlphaFoldDB" id="C1AWM8"/>
<keyword evidence="4" id="KW-0862">Zinc</keyword>
<dbReference type="GO" id="GO:0032196">
    <property type="term" value="P:transposition"/>
    <property type="evidence" value="ECO:0007669"/>
    <property type="project" value="UniProtKB-KW"/>
</dbReference>
<dbReference type="Proteomes" id="UP000002212">
    <property type="component" value="Chromosome"/>
</dbReference>
<dbReference type="STRING" id="632772.ROP_55540"/>
<evidence type="ECO:0000256" key="4">
    <source>
        <dbReference type="ARBA" id="ARBA00022833"/>
    </source>
</evidence>
<dbReference type="InterPro" id="IPR021027">
    <property type="entry name" value="Transposase_put_HTH"/>
</dbReference>
<accession>C1AWM8</accession>
<feature type="domain" description="Transposase putative helix-turn-helix" evidence="10">
    <location>
        <begin position="1"/>
        <end position="41"/>
    </location>
</feature>
<gene>
    <name evidence="11" type="ordered locus">ROP_55540</name>
</gene>
<keyword evidence="2" id="KW-0815">Transposition</keyword>
<dbReference type="EMBL" id="AP011115">
    <property type="protein sequence ID" value="BAH53801.1"/>
    <property type="molecule type" value="Genomic_DNA"/>
</dbReference>
<keyword evidence="3" id="KW-0479">Metal-binding</keyword>
<keyword evidence="5" id="KW-0238">DNA-binding</keyword>
<organism evidence="11 12">
    <name type="scientific">Rhodococcus opacus (strain B4)</name>
    <dbReference type="NCBI Taxonomy" id="632772"/>
    <lineage>
        <taxon>Bacteria</taxon>
        <taxon>Bacillati</taxon>
        <taxon>Actinomycetota</taxon>
        <taxon>Actinomycetes</taxon>
        <taxon>Mycobacteriales</taxon>
        <taxon>Nocardiaceae</taxon>
        <taxon>Rhodococcus</taxon>
    </lineage>
</organism>
<evidence type="ECO:0000256" key="2">
    <source>
        <dbReference type="ARBA" id="ARBA00022578"/>
    </source>
</evidence>
<dbReference type="KEGG" id="rop:ROP_55540"/>
<dbReference type="NCBIfam" id="NF040570">
    <property type="entry name" value="guided_TnpB"/>
    <property type="match status" value="1"/>
</dbReference>
<dbReference type="GO" id="GO:0006310">
    <property type="term" value="P:DNA recombination"/>
    <property type="evidence" value="ECO:0007669"/>
    <property type="project" value="UniProtKB-KW"/>
</dbReference>
<dbReference type="GO" id="GO:0046872">
    <property type="term" value="F:metal ion binding"/>
    <property type="evidence" value="ECO:0007669"/>
    <property type="project" value="UniProtKB-KW"/>
</dbReference>
<feature type="region of interest" description="Disordered" evidence="7">
    <location>
        <begin position="820"/>
        <end position="841"/>
    </location>
</feature>
<evidence type="ECO:0000259" key="10">
    <source>
        <dbReference type="Pfam" id="PF12323"/>
    </source>
</evidence>
<dbReference type="Pfam" id="PF12323">
    <property type="entry name" value="HTH_OrfB_IS605"/>
    <property type="match status" value="1"/>
</dbReference>
<reference evidence="11 12" key="1">
    <citation type="submission" date="2009-03" db="EMBL/GenBank/DDBJ databases">
        <title>Comparison of the complete genome sequences of Rhodococcus erythropolis PR4 and Rhodococcus opacus B4.</title>
        <authorList>
            <person name="Takarada H."/>
            <person name="Sekine M."/>
            <person name="Hosoyama A."/>
            <person name="Yamada R."/>
            <person name="Fujisawa T."/>
            <person name="Omata S."/>
            <person name="Shimizu A."/>
            <person name="Tsukatani N."/>
            <person name="Tanikawa S."/>
            <person name="Fujita N."/>
            <person name="Harayama S."/>
        </authorList>
    </citation>
    <scope>NUCLEOTIDE SEQUENCE [LARGE SCALE GENOMIC DNA]</scope>
    <source>
        <strain evidence="11 12">B4</strain>
    </source>
</reference>
<evidence type="ECO:0000256" key="3">
    <source>
        <dbReference type="ARBA" id="ARBA00022723"/>
    </source>
</evidence>
<dbReference type="InterPro" id="IPR010095">
    <property type="entry name" value="Cas12f1-like_TNB"/>
</dbReference>
<feature type="region of interest" description="Disordered" evidence="7">
    <location>
        <begin position="644"/>
        <end position="672"/>
    </location>
</feature>
<keyword evidence="6" id="KW-0233">DNA recombination</keyword>
<feature type="domain" description="Cas12f1-like TNB" evidence="9">
    <location>
        <begin position="296"/>
        <end position="362"/>
    </location>
</feature>
<comment type="similarity">
    <text evidence="1">In the C-terminal section; belongs to the transposase 35 family.</text>
</comment>
<evidence type="ECO:0000256" key="5">
    <source>
        <dbReference type="ARBA" id="ARBA00023125"/>
    </source>
</evidence>
<dbReference type="GO" id="GO:0003677">
    <property type="term" value="F:DNA binding"/>
    <property type="evidence" value="ECO:0007669"/>
    <property type="project" value="UniProtKB-KW"/>
</dbReference>